<keyword evidence="1" id="KW-0472">Membrane</keyword>
<feature type="transmembrane region" description="Helical" evidence="1">
    <location>
        <begin position="114"/>
        <end position="136"/>
    </location>
</feature>
<feature type="transmembrane region" description="Helical" evidence="1">
    <location>
        <begin position="307"/>
        <end position="326"/>
    </location>
</feature>
<reference evidence="2" key="1">
    <citation type="submission" date="2023-08" db="EMBL/GenBank/DDBJ databases">
        <title>Methanolobus mangrovi sp. nov. and Methanolobus sediminis sp. nov, two novel methylotrophic methanogens isolated from mangrove sediments in China.</title>
        <authorList>
            <person name="Zhou J."/>
        </authorList>
    </citation>
    <scope>NUCLEOTIDE SEQUENCE</scope>
    <source>
        <strain evidence="2">FTZ2</strain>
    </source>
</reference>
<evidence type="ECO:0000313" key="3">
    <source>
        <dbReference type="Proteomes" id="UP001183006"/>
    </source>
</evidence>
<feature type="transmembrane region" description="Helical" evidence="1">
    <location>
        <begin position="58"/>
        <end position="77"/>
    </location>
</feature>
<sequence>MFELFKSMMKEEWRMHSSFFGDRGFALFPVVVASISMLLSLSMIIFGRIISQAEVLLGLHYLLLFMGSMVGGFGLLGREVMNRRFGQASLLAYSSRTLPISERVIFSNFIVKDVIYYLFLYVLPFTVGFMAGAVILDLQYSFFMLLTTLFLSFCTGLSLVFLLSTIYANLGKKALFLIFMIPIVFLIFFQGIRFDILYELPPLVFYLAPSLDILITCLALVLVPSIVSLIFLRVDYSQSQKHYKNQFREITESLGFYGYSHFMAKDYLDFSRSEGGAGKIVFSFLVPVLLVWLFLPQLLKAVPGLDILVVFAVVVGMMASSMYNWLVEFDMFSSYAFLPLTVPDVLRSKLNSYSLLNVFPLIVVVIATVYAGRMNDMVHIILLFIAVSMYVVSVTIYLTGLNTTFSLYSAGTFASYVLAIGPVVLAMIFLAQLNFHLVLASVLLIPLSVLVLKRSFVKCGRWEV</sequence>
<name>A0AA51UEH9_9EURY</name>
<evidence type="ECO:0000313" key="2">
    <source>
        <dbReference type="EMBL" id="WMW21747.1"/>
    </source>
</evidence>
<feature type="transmembrane region" description="Helical" evidence="1">
    <location>
        <begin position="435"/>
        <end position="452"/>
    </location>
</feature>
<dbReference type="GeneID" id="84230517"/>
<accession>A0AA51UEH9</accession>
<dbReference type="Proteomes" id="UP001183006">
    <property type="component" value="Chromosome"/>
</dbReference>
<feature type="transmembrane region" description="Helical" evidence="1">
    <location>
        <begin position="142"/>
        <end position="163"/>
    </location>
</feature>
<dbReference type="EMBL" id="CP133594">
    <property type="protein sequence ID" value="WMW21747.1"/>
    <property type="molecule type" value="Genomic_DNA"/>
</dbReference>
<organism evidence="2 3">
    <name type="scientific">Methanolobus mangrovi</name>
    <dbReference type="NCBI Taxonomy" id="3072977"/>
    <lineage>
        <taxon>Archaea</taxon>
        <taxon>Methanobacteriati</taxon>
        <taxon>Methanobacteriota</taxon>
        <taxon>Stenosarchaea group</taxon>
        <taxon>Methanomicrobia</taxon>
        <taxon>Methanosarcinales</taxon>
        <taxon>Methanosarcinaceae</taxon>
        <taxon>Methanolobus</taxon>
    </lineage>
</organism>
<keyword evidence="3" id="KW-1185">Reference proteome</keyword>
<dbReference type="AlphaFoldDB" id="A0AA51UEH9"/>
<proteinExistence type="predicted"/>
<evidence type="ECO:0000256" key="1">
    <source>
        <dbReference type="SAM" id="Phobius"/>
    </source>
</evidence>
<feature type="transmembrane region" description="Helical" evidence="1">
    <location>
        <begin position="377"/>
        <end position="398"/>
    </location>
</feature>
<feature type="transmembrane region" description="Helical" evidence="1">
    <location>
        <begin position="213"/>
        <end position="234"/>
    </location>
</feature>
<dbReference type="RefSeq" id="WP_309307537.1">
    <property type="nucleotide sequence ID" value="NZ_CP133594.1"/>
</dbReference>
<feature type="transmembrane region" description="Helical" evidence="1">
    <location>
        <begin position="405"/>
        <end position="429"/>
    </location>
</feature>
<keyword evidence="1" id="KW-1133">Transmembrane helix</keyword>
<feature type="transmembrane region" description="Helical" evidence="1">
    <location>
        <begin position="353"/>
        <end position="371"/>
    </location>
</feature>
<feature type="transmembrane region" description="Helical" evidence="1">
    <location>
        <begin position="175"/>
        <end position="193"/>
    </location>
</feature>
<protein>
    <submittedName>
        <fullName evidence="2">Uncharacterized protein</fullName>
    </submittedName>
</protein>
<keyword evidence="1" id="KW-0812">Transmembrane</keyword>
<dbReference type="KEGG" id="mmav:RE476_10210"/>
<feature type="transmembrane region" description="Helical" evidence="1">
    <location>
        <begin position="277"/>
        <end position="295"/>
    </location>
</feature>
<feature type="transmembrane region" description="Helical" evidence="1">
    <location>
        <begin position="24"/>
        <end position="46"/>
    </location>
</feature>
<gene>
    <name evidence="2" type="ORF">RE476_10210</name>
</gene>